<dbReference type="InterPro" id="IPR035906">
    <property type="entry name" value="MetI-like_sf"/>
</dbReference>
<keyword evidence="3" id="KW-1003">Cell membrane</keyword>
<keyword evidence="6 7" id="KW-0472">Membrane</keyword>
<feature type="transmembrane region" description="Helical" evidence="7">
    <location>
        <begin position="91"/>
        <end position="115"/>
    </location>
</feature>
<dbReference type="PANTHER" id="PTHR30151">
    <property type="entry name" value="ALKANE SULFONATE ABC TRANSPORTER-RELATED, MEMBRANE SUBUNIT"/>
    <property type="match status" value="1"/>
</dbReference>
<evidence type="ECO:0000256" key="1">
    <source>
        <dbReference type="ARBA" id="ARBA00004651"/>
    </source>
</evidence>
<keyword evidence="4 7" id="KW-0812">Transmembrane</keyword>
<feature type="transmembrane region" description="Helical" evidence="7">
    <location>
        <begin position="31"/>
        <end position="51"/>
    </location>
</feature>
<feature type="transmembrane region" description="Helical" evidence="7">
    <location>
        <begin position="190"/>
        <end position="207"/>
    </location>
</feature>
<feature type="transmembrane region" description="Helical" evidence="7">
    <location>
        <begin position="122"/>
        <end position="144"/>
    </location>
</feature>
<keyword evidence="2 7" id="KW-0813">Transport</keyword>
<keyword evidence="5 7" id="KW-1133">Transmembrane helix</keyword>
<name>A0ABS9XIU1_9ACTN</name>
<proteinExistence type="inferred from homology"/>
<dbReference type="CDD" id="cd06261">
    <property type="entry name" value="TM_PBP2"/>
    <property type="match status" value="1"/>
</dbReference>
<evidence type="ECO:0000256" key="8">
    <source>
        <dbReference type="SAM" id="MobiDB-lite"/>
    </source>
</evidence>
<feature type="transmembrane region" description="Helical" evidence="7">
    <location>
        <begin position="247"/>
        <end position="267"/>
    </location>
</feature>
<evidence type="ECO:0000259" key="9">
    <source>
        <dbReference type="PROSITE" id="PS50928"/>
    </source>
</evidence>
<evidence type="ECO:0000313" key="10">
    <source>
        <dbReference type="EMBL" id="MCI3241993.1"/>
    </source>
</evidence>
<feature type="compositionally biased region" description="Polar residues" evidence="8">
    <location>
        <begin position="1"/>
        <end position="10"/>
    </location>
</feature>
<evidence type="ECO:0000256" key="3">
    <source>
        <dbReference type="ARBA" id="ARBA00022475"/>
    </source>
</evidence>
<dbReference type="PROSITE" id="PS50928">
    <property type="entry name" value="ABC_TM1"/>
    <property type="match status" value="1"/>
</dbReference>
<protein>
    <submittedName>
        <fullName evidence="10">ABC transporter permease</fullName>
    </submittedName>
</protein>
<dbReference type="InterPro" id="IPR000515">
    <property type="entry name" value="MetI-like"/>
</dbReference>
<comment type="similarity">
    <text evidence="7">Belongs to the binding-protein-dependent transport system permease family.</text>
</comment>
<feature type="domain" description="ABC transmembrane type-1" evidence="9">
    <location>
        <begin position="84"/>
        <end position="264"/>
    </location>
</feature>
<evidence type="ECO:0000256" key="6">
    <source>
        <dbReference type="ARBA" id="ARBA00023136"/>
    </source>
</evidence>
<dbReference type="SUPFAM" id="SSF161098">
    <property type="entry name" value="MetI-like"/>
    <property type="match status" value="1"/>
</dbReference>
<dbReference type="Pfam" id="PF00528">
    <property type="entry name" value="BPD_transp_1"/>
    <property type="match status" value="1"/>
</dbReference>
<organism evidence="10 11">
    <name type="scientific">Streptomyces spinosisporus</name>
    <dbReference type="NCBI Taxonomy" id="2927582"/>
    <lineage>
        <taxon>Bacteria</taxon>
        <taxon>Bacillati</taxon>
        <taxon>Actinomycetota</taxon>
        <taxon>Actinomycetes</taxon>
        <taxon>Kitasatosporales</taxon>
        <taxon>Streptomycetaceae</taxon>
        <taxon>Streptomyces</taxon>
    </lineage>
</organism>
<comment type="caution">
    <text evidence="10">The sequence shown here is derived from an EMBL/GenBank/DDBJ whole genome shotgun (WGS) entry which is preliminary data.</text>
</comment>
<evidence type="ECO:0000313" key="11">
    <source>
        <dbReference type="Proteomes" id="UP001165270"/>
    </source>
</evidence>
<reference evidence="10" key="1">
    <citation type="submission" date="2022-03" db="EMBL/GenBank/DDBJ databases">
        <title>Streptomyces 7R015 and 7R016 isolated from Barleria lupulina in Thailand.</title>
        <authorList>
            <person name="Kanchanasin P."/>
            <person name="Phongsopitanun W."/>
            <person name="Tanasupawat S."/>
        </authorList>
    </citation>
    <scope>NUCLEOTIDE SEQUENCE</scope>
    <source>
        <strain evidence="10">7R016</strain>
    </source>
</reference>
<feature type="transmembrane region" description="Helical" evidence="7">
    <location>
        <begin position="150"/>
        <end position="169"/>
    </location>
</feature>
<evidence type="ECO:0000256" key="7">
    <source>
        <dbReference type="RuleBase" id="RU363032"/>
    </source>
</evidence>
<evidence type="ECO:0000256" key="5">
    <source>
        <dbReference type="ARBA" id="ARBA00022989"/>
    </source>
</evidence>
<gene>
    <name evidence="10" type="ORF">MQN93_19925</name>
</gene>
<feature type="region of interest" description="Disordered" evidence="8">
    <location>
        <begin position="1"/>
        <end position="23"/>
    </location>
</feature>
<evidence type="ECO:0000256" key="2">
    <source>
        <dbReference type="ARBA" id="ARBA00022448"/>
    </source>
</evidence>
<evidence type="ECO:0000256" key="4">
    <source>
        <dbReference type="ARBA" id="ARBA00022692"/>
    </source>
</evidence>
<keyword evidence="11" id="KW-1185">Reference proteome</keyword>
<comment type="subcellular location">
    <subcellularLocation>
        <location evidence="1 7">Cell membrane</location>
        <topology evidence="1 7">Multi-pass membrane protein</topology>
    </subcellularLocation>
</comment>
<dbReference type="RefSeq" id="WP_242710602.1">
    <property type="nucleotide sequence ID" value="NZ_JALDAX010000007.1"/>
</dbReference>
<dbReference type="EMBL" id="JALDAX010000007">
    <property type="protein sequence ID" value="MCI3241993.1"/>
    <property type="molecule type" value="Genomic_DNA"/>
</dbReference>
<accession>A0ABS9XIU1</accession>
<dbReference type="Gene3D" id="1.10.3720.10">
    <property type="entry name" value="MetI-like"/>
    <property type="match status" value="1"/>
</dbReference>
<dbReference type="PANTHER" id="PTHR30151:SF20">
    <property type="entry name" value="ABC TRANSPORTER PERMEASE PROTEIN HI_0355-RELATED"/>
    <property type="match status" value="1"/>
</dbReference>
<sequence>MTTATTSGARNRTKTPPPASRGRNSAWRETALVVLLRIGVIALALVLWQVLSGPVLPEYAVSRPTDVSHALWQLLGSAKGWTDIETTATEVVAGFAIGVGIGTVMGLVLGSLPLLGRVVEPLIAAVNGIPKIALAPLFLLFFGIGVWSKITIAAAGVAFVVFYNVYLGLRLRERELVEIVQVMGGRRHHVLSYVTIPTLAAPFFAALKTGGPLAILGVIGGEFIASTGGVGHELFTAATNLDAPTEFAGLIVLVAMTLALNGILTGLDKYALKRLGLTGHRRGSRGTA</sequence>
<dbReference type="Proteomes" id="UP001165270">
    <property type="component" value="Unassembled WGS sequence"/>
</dbReference>